<dbReference type="OrthoDB" id="980948at2"/>
<evidence type="ECO:0000313" key="1">
    <source>
        <dbReference type="EMBL" id="KEO74325.1"/>
    </source>
</evidence>
<evidence type="ECO:0008006" key="3">
    <source>
        <dbReference type="Google" id="ProtNLM"/>
    </source>
</evidence>
<dbReference type="InterPro" id="IPR019587">
    <property type="entry name" value="Polyketide_cyclase/dehydratase"/>
</dbReference>
<name>A0A074L1F2_9BACT</name>
<dbReference type="Proteomes" id="UP000027821">
    <property type="component" value="Unassembled WGS sequence"/>
</dbReference>
<gene>
    <name evidence="1" type="ORF">EL17_09365</name>
</gene>
<organism evidence="1 2">
    <name type="scientific">Anditalea andensis</name>
    <dbReference type="NCBI Taxonomy" id="1048983"/>
    <lineage>
        <taxon>Bacteria</taxon>
        <taxon>Pseudomonadati</taxon>
        <taxon>Bacteroidota</taxon>
        <taxon>Cytophagia</taxon>
        <taxon>Cytophagales</taxon>
        <taxon>Cytophagaceae</taxon>
        <taxon>Anditalea</taxon>
    </lineage>
</organism>
<dbReference type="SUPFAM" id="SSF55961">
    <property type="entry name" value="Bet v1-like"/>
    <property type="match status" value="1"/>
</dbReference>
<protein>
    <recommendedName>
        <fullName evidence="3">Polyketide cyclase</fullName>
    </recommendedName>
</protein>
<dbReference type="AlphaFoldDB" id="A0A074L1F2"/>
<comment type="caution">
    <text evidence="1">The sequence shown here is derived from an EMBL/GenBank/DDBJ whole genome shotgun (WGS) entry which is preliminary data.</text>
</comment>
<proteinExistence type="predicted"/>
<dbReference type="Pfam" id="PF10604">
    <property type="entry name" value="Polyketide_cyc2"/>
    <property type="match status" value="1"/>
</dbReference>
<dbReference type="RefSeq" id="WP_035073374.1">
    <property type="nucleotide sequence ID" value="NZ_JMIH01000016.1"/>
</dbReference>
<keyword evidence="2" id="KW-1185">Reference proteome</keyword>
<sequence>MTSSKKTRNQKRNPEITIAVTINSQIENAFNYIAPINLMHIFRGNAMIPAIIDTSVKQGWNQAGLQRTVYFGDGSTSRETLLTVDSPTSFSYKNEHFTSKILSSLLKRLEGEWLFIDLENGSTKIEWTYRTIPTNFFARLFVKLVLIKAVHAMLRDAMEIIRHDLETGELEAGTTW</sequence>
<accession>A0A074L1F2</accession>
<dbReference type="Gene3D" id="3.30.530.20">
    <property type="match status" value="1"/>
</dbReference>
<reference evidence="1 2" key="1">
    <citation type="submission" date="2014-04" db="EMBL/GenBank/DDBJ databases">
        <title>Characterization and application of a salt tolerant electro-active bacterium.</title>
        <authorList>
            <person name="Yang L."/>
            <person name="Wei S."/>
            <person name="Tay Q.X.M."/>
        </authorList>
    </citation>
    <scope>NUCLEOTIDE SEQUENCE [LARGE SCALE GENOMIC DNA]</scope>
    <source>
        <strain evidence="1 2">LY1</strain>
    </source>
</reference>
<evidence type="ECO:0000313" key="2">
    <source>
        <dbReference type="Proteomes" id="UP000027821"/>
    </source>
</evidence>
<dbReference type="InterPro" id="IPR023393">
    <property type="entry name" value="START-like_dom_sf"/>
</dbReference>
<dbReference type="eggNOG" id="ENOG5033ENE">
    <property type="taxonomic scope" value="Bacteria"/>
</dbReference>
<dbReference type="EMBL" id="JMIH01000016">
    <property type="protein sequence ID" value="KEO74325.1"/>
    <property type="molecule type" value="Genomic_DNA"/>
</dbReference>
<dbReference type="STRING" id="1048983.EL17_09365"/>